<name>A0A4D6N9C5_VIGUN</name>
<organism evidence="2 3">
    <name type="scientific">Vigna unguiculata</name>
    <name type="common">Cowpea</name>
    <dbReference type="NCBI Taxonomy" id="3917"/>
    <lineage>
        <taxon>Eukaryota</taxon>
        <taxon>Viridiplantae</taxon>
        <taxon>Streptophyta</taxon>
        <taxon>Embryophyta</taxon>
        <taxon>Tracheophyta</taxon>
        <taxon>Spermatophyta</taxon>
        <taxon>Magnoliopsida</taxon>
        <taxon>eudicotyledons</taxon>
        <taxon>Gunneridae</taxon>
        <taxon>Pentapetalae</taxon>
        <taxon>rosids</taxon>
        <taxon>fabids</taxon>
        <taxon>Fabales</taxon>
        <taxon>Fabaceae</taxon>
        <taxon>Papilionoideae</taxon>
        <taxon>50 kb inversion clade</taxon>
        <taxon>NPAAA clade</taxon>
        <taxon>indigoferoid/millettioid clade</taxon>
        <taxon>Phaseoleae</taxon>
        <taxon>Vigna</taxon>
    </lineage>
</organism>
<gene>
    <name evidence="2" type="ORF">DEO72_LG10g328</name>
</gene>
<dbReference type="EMBL" id="CP039354">
    <property type="protein sequence ID" value="QCE09109.1"/>
    <property type="molecule type" value="Genomic_DNA"/>
</dbReference>
<dbReference type="Proteomes" id="UP000501690">
    <property type="component" value="Linkage Group LG10"/>
</dbReference>
<keyword evidence="3" id="KW-1185">Reference proteome</keyword>
<accession>A0A4D6N9C5</accession>
<feature type="domain" description="PB1-like" evidence="1">
    <location>
        <begin position="1"/>
        <end position="37"/>
    </location>
</feature>
<proteinExistence type="predicted"/>
<evidence type="ECO:0000259" key="1">
    <source>
        <dbReference type="Pfam" id="PF26130"/>
    </source>
</evidence>
<sequence length="140" mass="15374">MGKFERFRGRMLRYEGGEEHVVRGLDPDMWSYFEALGVNGDGVNEEPSNVVVNGVEVKESEGTVVVNGGWVNDEEENVAVNVDMETEEQAKGDVANVDMENEEEAKGDVDAVNAGGNLRISLPQSFSSMLGQTFPLHPRK</sequence>
<reference evidence="2 3" key="1">
    <citation type="submission" date="2019-04" db="EMBL/GenBank/DDBJ databases">
        <title>An improved genome assembly and genetic linkage map for asparagus bean, Vigna unguiculata ssp. sesquipedialis.</title>
        <authorList>
            <person name="Xia Q."/>
            <person name="Zhang R."/>
            <person name="Dong Y."/>
        </authorList>
    </citation>
    <scope>NUCLEOTIDE SEQUENCE [LARGE SCALE GENOMIC DNA]</scope>
    <source>
        <tissue evidence="2">Leaf</tissue>
    </source>
</reference>
<dbReference type="Pfam" id="PF26130">
    <property type="entry name" value="PB1-like"/>
    <property type="match status" value="1"/>
</dbReference>
<dbReference type="AlphaFoldDB" id="A0A4D6N9C5"/>
<dbReference type="InterPro" id="IPR058594">
    <property type="entry name" value="PB1-like_dom_pln"/>
</dbReference>
<evidence type="ECO:0000313" key="2">
    <source>
        <dbReference type="EMBL" id="QCE09109.1"/>
    </source>
</evidence>
<evidence type="ECO:0000313" key="3">
    <source>
        <dbReference type="Proteomes" id="UP000501690"/>
    </source>
</evidence>
<protein>
    <recommendedName>
        <fullName evidence="1">PB1-like domain-containing protein</fullName>
    </recommendedName>
</protein>